<reference evidence="3" key="2">
    <citation type="submission" date="2020-09" db="EMBL/GenBank/DDBJ databases">
        <authorList>
            <person name="Sun Q."/>
            <person name="Ohkuma M."/>
        </authorList>
    </citation>
    <scope>NUCLEOTIDE SEQUENCE</scope>
    <source>
        <strain evidence="3">JCM 4646</strain>
    </source>
</reference>
<dbReference type="AlphaFoldDB" id="A0A919L0I2"/>
<dbReference type="SUPFAM" id="SSF52540">
    <property type="entry name" value="P-loop containing nucleoside triphosphate hydrolases"/>
    <property type="match status" value="1"/>
</dbReference>
<dbReference type="GO" id="GO:0005524">
    <property type="term" value="F:ATP binding"/>
    <property type="evidence" value="ECO:0007669"/>
    <property type="project" value="UniProtKB-KW"/>
</dbReference>
<evidence type="ECO:0000313" key="3">
    <source>
        <dbReference type="EMBL" id="GHH80350.1"/>
    </source>
</evidence>
<dbReference type="GO" id="GO:0016887">
    <property type="term" value="F:ATP hydrolysis activity"/>
    <property type="evidence" value="ECO:0007669"/>
    <property type="project" value="InterPro"/>
</dbReference>
<dbReference type="Proteomes" id="UP000617734">
    <property type="component" value="Unassembled WGS sequence"/>
</dbReference>
<dbReference type="Pfam" id="PF13476">
    <property type="entry name" value="AAA_23"/>
    <property type="match status" value="1"/>
</dbReference>
<accession>A0A919L0I2</accession>
<dbReference type="PANTHER" id="PTHR43581:SF2">
    <property type="entry name" value="EXCINUCLEASE ATPASE SUBUNIT"/>
    <property type="match status" value="1"/>
</dbReference>
<keyword evidence="3" id="KW-0067">ATP-binding</keyword>
<evidence type="ECO:0000313" key="4">
    <source>
        <dbReference type="Proteomes" id="UP000617734"/>
    </source>
</evidence>
<feature type="domain" description="Rad50/SbcC-type AAA" evidence="2">
    <location>
        <begin position="5"/>
        <end position="77"/>
    </location>
</feature>
<feature type="domain" description="ATPase AAA-type core" evidence="1">
    <location>
        <begin position="256"/>
        <end position="346"/>
    </location>
</feature>
<dbReference type="InterPro" id="IPR051396">
    <property type="entry name" value="Bact_Antivir_Def_Nuclease"/>
</dbReference>
<dbReference type="GeneID" id="95356369"/>
<dbReference type="InterPro" id="IPR003959">
    <property type="entry name" value="ATPase_AAA_core"/>
</dbReference>
<evidence type="ECO:0000259" key="2">
    <source>
        <dbReference type="Pfam" id="PF13476"/>
    </source>
</evidence>
<evidence type="ECO:0000259" key="1">
    <source>
        <dbReference type="Pfam" id="PF13304"/>
    </source>
</evidence>
<dbReference type="GO" id="GO:0006302">
    <property type="term" value="P:double-strand break repair"/>
    <property type="evidence" value="ECO:0007669"/>
    <property type="project" value="InterPro"/>
</dbReference>
<dbReference type="EMBL" id="BNBO01000046">
    <property type="protein sequence ID" value="GHH80350.1"/>
    <property type="molecule type" value="Genomic_DNA"/>
</dbReference>
<dbReference type="Gene3D" id="3.40.50.300">
    <property type="entry name" value="P-loop containing nucleotide triphosphate hydrolases"/>
    <property type="match status" value="2"/>
</dbReference>
<name>A0A919L0I2_9ACTN</name>
<dbReference type="InterPro" id="IPR027417">
    <property type="entry name" value="P-loop_NTPase"/>
</dbReference>
<dbReference type="InterPro" id="IPR038729">
    <property type="entry name" value="Rad50/SbcC_AAA"/>
</dbReference>
<reference evidence="3" key="1">
    <citation type="journal article" date="2014" name="Int. J. Syst. Evol. Microbiol.">
        <title>Complete genome sequence of Corynebacterium casei LMG S-19264T (=DSM 44701T), isolated from a smear-ripened cheese.</title>
        <authorList>
            <consortium name="US DOE Joint Genome Institute (JGI-PGF)"/>
            <person name="Walter F."/>
            <person name="Albersmeier A."/>
            <person name="Kalinowski J."/>
            <person name="Ruckert C."/>
        </authorList>
    </citation>
    <scope>NUCLEOTIDE SEQUENCE</scope>
    <source>
        <strain evidence="3">JCM 4646</strain>
    </source>
</reference>
<keyword evidence="4" id="KW-1185">Reference proteome</keyword>
<gene>
    <name evidence="3" type="ORF">GCM10018781_60380</name>
</gene>
<dbReference type="Pfam" id="PF13304">
    <property type="entry name" value="AAA_21"/>
    <property type="match status" value="1"/>
</dbReference>
<comment type="caution">
    <text evidence="3">The sequence shown here is derived from an EMBL/GenBank/DDBJ whole genome shotgun (WGS) entry which is preliminary data.</text>
</comment>
<keyword evidence="3" id="KW-0547">Nucleotide-binding</keyword>
<dbReference type="PANTHER" id="PTHR43581">
    <property type="entry name" value="ATP/GTP PHOSPHATASE"/>
    <property type="match status" value="1"/>
</dbReference>
<organism evidence="3 4">
    <name type="scientific">Kitasatospora indigofera</name>
    <dbReference type="NCBI Taxonomy" id="67307"/>
    <lineage>
        <taxon>Bacteria</taxon>
        <taxon>Bacillati</taxon>
        <taxon>Actinomycetota</taxon>
        <taxon>Actinomycetes</taxon>
        <taxon>Kitasatosporales</taxon>
        <taxon>Streptomycetaceae</taxon>
        <taxon>Kitasatospora</taxon>
    </lineage>
</organism>
<dbReference type="RefSeq" id="WP_190214080.1">
    <property type="nucleotide sequence ID" value="NZ_BNBO01000046.1"/>
</dbReference>
<sequence length="455" mass="50514">MYVTRVQLRDIKSFSGERAVDLSLSGRSGWTVLAGRNASGKSTVLQAIALAISGPDVSRTLMPDFAGWVNERARKGEVEVHVTADPQLDQFIGRGQKPSEFSVGLQWTRHSFDREDQGVAVLEPLITTMGGPRGPWAPGASGWFCAGYGPFRRLGSSESRRFKNQGPSGRLVTLFREDAVLTEGVSWLIDLRLRQFEEEERKRIAEEHSGESPVVAGPLLRTVLQLLRDDLLPDRYQIQRVTADGLWVSDGQKVRGKGFPLREMSDGYRSVVALVLDIVRQLHNAYGRLRIGSTENGGMAIMLPGVVLIDEIDAHMHVSWQRKIGGWLREHFPMIQFIVTSHSPYICQAADEGGLIRLPAINELQAPAVVDEDLYRRVVYGSGDDAVLSELFGVETPYSSRAEQQRRRLVALERKVYAGTSSSAEQAEYQELAKLLTSSLSSRVAEVSARLEQDQ</sequence>
<proteinExistence type="predicted"/>
<protein>
    <submittedName>
        <fullName evidence="3">ATP-binding protein</fullName>
    </submittedName>
</protein>